<gene>
    <name evidence="1" type="ORF">ZIOFF_048131</name>
</gene>
<name>A0A8J5FRX4_ZINOF</name>
<proteinExistence type="predicted"/>
<dbReference type="GO" id="GO:0048578">
    <property type="term" value="P:positive regulation of long-day photoperiodism, flowering"/>
    <property type="evidence" value="ECO:0007669"/>
    <property type="project" value="InterPro"/>
</dbReference>
<dbReference type="PANTHER" id="PTHR33873">
    <property type="entry name" value="TRANSCRIPTION FACTOR VOZ1"/>
    <property type="match status" value="1"/>
</dbReference>
<sequence length="431" mass="47997">MGKVNGHVKVLLMTDHMKVLLTTGHVKVLPGAVHVRVLAANGHMKVLPTTGHVKVLPATAHVKQMATGWRRWFSSYGATANRVGTTMSWLTARAGPGSRGVGCGCDPQLQQLFRAVNLFGREPPTTTIVLALHEYYVHQDVVARQDYLYSGHYKSNLPRGPQNAVVTCLLKANHFDYQQYNLQQERMSFMLTEILLSKMSQMFSPMSDVLPTILLPPSAFLRPKYALWDCPRPAHASKWCQDCCRRFHASRAINEGAPSMAPVLHRGGIDLKDGPLFSALSIRHLGKMSGFQFVKSYLIFVFLKEHHLEKGFSLTSQEGNLRVEIESKGLYQITMAVVGMNLESKSLKSLGVLKGEETIMAEQKMNSNKMKDNTDHADQHPSPSIIEEVKLPEIGMIFCSEEEVHTFYNSYATNVGFGISKLGGRNGDDEK</sequence>
<reference evidence="1 2" key="1">
    <citation type="submission" date="2020-08" db="EMBL/GenBank/DDBJ databases">
        <title>Plant Genome Project.</title>
        <authorList>
            <person name="Zhang R.-G."/>
        </authorList>
    </citation>
    <scope>NUCLEOTIDE SEQUENCE [LARGE SCALE GENOMIC DNA]</scope>
    <source>
        <tissue evidence="1">Rhizome</tissue>
    </source>
</reference>
<accession>A0A8J5FRX4</accession>
<keyword evidence="2" id="KW-1185">Reference proteome</keyword>
<dbReference type="PANTHER" id="PTHR33873:SF15">
    <property type="entry name" value="TRANSCRIPTION FACTOR VOZ2"/>
    <property type="match status" value="1"/>
</dbReference>
<organism evidence="1 2">
    <name type="scientific">Zingiber officinale</name>
    <name type="common">Ginger</name>
    <name type="synonym">Amomum zingiber</name>
    <dbReference type="NCBI Taxonomy" id="94328"/>
    <lineage>
        <taxon>Eukaryota</taxon>
        <taxon>Viridiplantae</taxon>
        <taxon>Streptophyta</taxon>
        <taxon>Embryophyta</taxon>
        <taxon>Tracheophyta</taxon>
        <taxon>Spermatophyta</taxon>
        <taxon>Magnoliopsida</taxon>
        <taxon>Liliopsida</taxon>
        <taxon>Zingiberales</taxon>
        <taxon>Zingiberaceae</taxon>
        <taxon>Zingiber</taxon>
    </lineage>
</organism>
<evidence type="ECO:0000313" key="2">
    <source>
        <dbReference type="Proteomes" id="UP000734854"/>
    </source>
</evidence>
<evidence type="ECO:0000313" key="1">
    <source>
        <dbReference type="EMBL" id="KAG6493154.1"/>
    </source>
</evidence>
<dbReference type="GO" id="GO:0045893">
    <property type="term" value="P:positive regulation of DNA-templated transcription"/>
    <property type="evidence" value="ECO:0007669"/>
    <property type="project" value="TreeGrafter"/>
</dbReference>
<dbReference type="InterPro" id="IPR039277">
    <property type="entry name" value="VOZ1/VOZ2"/>
</dbReference>
<dbReference type="AlphaFoldDB" id="A0A8J5FRX4"/>
<dbReference type="GO" id="GO:0005634">
    <property type="term" value="C:nucleus"/>
    <property type="evidence" value="ECO:0007669"/>
    <property type="project" value="TreeGrafter"/>
</dbReference>
<dbReference type="GO" id="GO:0043565">
    <property type="term" value="F:sequence-specific DNA binding"/>
    <property type="evidence" value="ECO:0007669"/>
    <property type="project" value="TreeGrafter"/>
</dbReference>
<dbReference type="Proteomes" id="UP000734854">
    <property type="component" value="Unassembled WGS sequence"/>
</dbReference>
<comment type="caution">
    <text evidence="1">The sequence shown here is derived from an EMBL/GenBank/DDBJ whole genome shotgun (WGS) entry which is preliminary data.</text>
</comment>
<protein>
    <submittedName>
        <fullName evidence="1">Uncharacterized protein</fullName>
    </submittedName>
</protein>
<dbReference type="EMBL" id="JACMSC010000013">
    <property type="protein sequence ID" value="KAG6493154.1"/>
    <property type="molecule type" value="Genomic_DNA"/>
</dbReference>